<accession>A0A0C3FCL5</accession>
<evidence type="ECO:0000259" key="5">
    <source>
        <dbReference type="PROSITE" id="PS50865"/>
    </source>
</evidence>
<evidence type="ECO:0000313" key="6">
    <source>
        <dbReference type="EMBL" id="KIM82390.1"/>
    </source>
</evidence>
<keyword evidence="1" id="KW-0479">Metal-binding</keyword>
<dbReference type="Proteomes" id="UP000054166">
    <property type="component" value="Unassembled WGS sequence"/>
</dbReference>
<evidence type="ECO:0000256" key="4">
    <source>
        <dbReference type="PROSITE-ProRule" id="PRU00134"/>
    </source>
</evidence>
<dbReference type="PROSITE" id="PS50865">
    <property type="entry name" value="ZF_MYND_2"/>
    <property type="match status" value="1"/>
</dbReference>
<keyword evidence="3" id="KW-0862">Zinc</keyword>
<dbReference type="OrthoDB" id="3020010at2759"/>
<dbReference type="InParanoid" id="A0A0C3FCL5"/>
<dbReference type="GO" id="GO:0008270">
    <property type="term" value="F:zinc ion binding"/>
    <property type="evidence" value="ECO:0007669"/>
    <property type="project" value="UniProtKB-KW"/>
</dbReference>
<dbReference type="HOGENOM" id="CLU_041170_1_0_1"/>
<evidence type="ECO:0000256" key="2">
    <source>
        <dbReference type="ARBA" id="ARBA00022771"/>
    </source>
</evidence>
<sequence>MVSLWSAMGFTTDSREDPAKWNRRWEARLKKNSSVNMMEKSLAMFPKGAEQGILTDHRHRLRLLCNFQNHLTIAAMQSFVRDNFESKWLESSVSYREKHLLEGMIRTCTMMQGMEDYRAHCEEISLLYLEKDGGRGYLRLLKHFMVKDPTSVSTVPIYLPSPQWDRFVMGREDSTLSEQELAFKAYYDGVRNTFICDCLFNTLSSFHGYSAVPVQIVKAPTRNRLPSNFEDEMSKRLGSLAKPVCRLIKQDVVAARMESNIACESCTKIGKSSDFRVCSICKLKFDRRIYYCSRECQKADWAPRHKAICGKAVTFKSAQASAVGPQAVPFFL</sequence>
<dbReference type="SUPFAM" id="SSF144232">
    <property type="entry name" value="HIT/MYND zinc finger-like"/>
    <property type="match status" value="1"/>
</dbReference>
<reference evidence="6 7" key="1">
    <citation type="submission" date="2014-04" db="EMBL/GenBank/DDBJ databases">
        <authorList>
            <consortium name="DOE Joint Genome Institute"/>
            <person name="Kuo A."/>
            <person name="Tarkka M."/>
            <person name="Buscot F."/>
            <person name="Kohler A."/>
            <person name="Nagy L.G."/>
            <person name="Floudas D."/>
            <person name="Copeland A."/>
            <person name="Barry K.W."/>
            <person name="Cichocki N."/>
            <person name="Veneault-Fourrey C."/>
            <person name="LaButti K."/>
            <person name="Lindquist E.A."/>
            <person name="Lipzen A."/>
            <person name="Lundell T."/>
            <person name="Morin E."/>
            <person name="Murat C."/>
            <person name="Sun H."/>
            <person name="Tunlid A."/>
            <person name="Henrissat B."/>
            <person name="Grigoriev I.V."/>
            <person name="Hibbett D.S."/>
            <person name="Martin F."/>
            <person name="Nordberg H.P."/>
            <person name="Cantor M.N."/>
            <person name="Hua S.X."/>
        </authorList>
    </citation>
    <scope>NUCLEOTIDE SEQUENCE [LARGE SCALE GENOMIC DNA]</scope>
    <source>
        <strain evidence="6 7">F 1598</strain>
    </source>
</reference>
<evidence type="ECO:0000313" key="7">
    <source>
        <dbReference type="Proteomes" id="UP000054166"/>
    </source>
</evidence>
<dbReference type="EMBL" id="KN832994">
    <property type="protein sequence ID" value="KIM82390.1"/>
    <property type="molecule type" value="Genomic_DNA"/>
</dbReference>
<dbReference type="Gene3D" id="6.10.140.2220">
    <property type="match status" value="1"/>
</dbReference>
<keyword evidence="2 4" id="KW-0863">Zinc-finger</keyword>
<evidence type="ECO:0000256" key="1">
    <source>
        <dbReference type="ARBA" id="ARBA00022723"/>
    </source>
</evidence>
<dbReference type="STRING" id="765440.A0A0C3FCL5"/>
<evidence type="ECO:0000256" key="3">
    <source>
        <dbReference type="ARBA" id="ARBA00022833"/>
    </source>
</evidence>
<organism evidence="6 7">
    <name type="scientific">Piloderma croceum (strain F 1598)</name>
    <dbReference type="NCBI Taxonomy" id="765440"/>
    <lineage>
        <taxon>Eukaryota</taxon>
        <taxon>Fungi</taxon>
        <taxon>Dikarya</taxon>
        <taxon>Basidiomycota</taxon>
        <taxon>Agaricomycotina</taxon>
        <taxon>Agaricomycetes</taxon>
        <taxon>Agaricomycetidae</taxon>
        <taxon>Atheliales</taxon>
        <taxon>Atheliaceae</taxon>
        <taxon>Piloderma</taxon>
    </lineage>
</organism>
<proteinExistence type="predicted"/>
<protein>
    <recommendedName>
        <fullName evidence="5">MYND-type domain-containing protein</fullName>
    </recommendedName>
</protein>
<reference evidence="7" key="2">
    <citation type="submission" date="2015-01" db="EMBL/GenBank/DDBJ databases">
        <title>Evolutionary Origins and Diversification of the Mycorrhizal Mutualists.</title>
        <authorList>
            <consortium name="DOE Joint Genome Institute"/>
            <consortium name="Mycorrhizal Genomics Consortium"/>
            <person name="Kohler A."/>
            <person name="Kuo A."/>
            <person name="Nagy L.G."/>
            <person name="Floudas D."/>
            <person name="Copeland A."/>
            <person name="Barry K.W."/>
            <person name="Cichocki N."/>
            <person name="Veneault-Fourrey C."/>
            <person name="LaButti K."/>
            <person name="Lindquist E.A."/>
            <person name="Lipzen A."/>
            <person name="Lundell T."/>
            <person name="Morin E."/>
            <person name="Murat C."/>
            <person name="Riley R."/>
            <person name="Ohm R."/>
            <person name="Sun H."/>
            <person name="Tunlid A."/>
            <person name="Henrissat B."/>
            <person name="Grigoriev I.V."/>
            <person name="Hibbett D.S."/>
            <person name="Martin F."/>
        </authorList>
    </citation>
    <scope>NUCLEOTIDE SEQUENCE [LARGE SCALE GENOMIC DNA]</scope>
    <source>
        <strain evidence="7">F 1598</strain>
    </source>
</reference>
<dbReference type="InterPro" id="IPR002893">
    <property type="entry name" value="Znf_MYND"/>
</dbReference>
<dbReference type="AlphaFoldDB" id="A0A0C3FCL5"/>
<keyword evidence="7" id="KW-1185">Reference proteome</keyword>
<name>A0A0C3FCL5_PILCF</name>
<feature type="domain" description="MYND-type" evidence="5">
    <location>
        <begin position="263"/>
        <end position="309"/>
    </location>
</feature>
<gene>
    <name evidence="6" type="ORF">PILCRDRAFT_820225</name>
</gene>
<dbReference type="Pfam" id="PF01753">
    <property type="entry name" value="zf-MYND"/>
    <property type="match status" value="1"/>
</dbReference>